<keyword evidence="3" id="KW-1185">Reference proteome</keyword>
<sequence>MASESPLGSIVAFEGRSDAVLTQLRLLPTSPQLLILPSFESYIESHDPDRAFDARCFIRAVHHALHTRNEIARKFLDGSTVDHKRLVFMNGGTPGAQALCIREIMKHDTEGDRNEAKAIFDELVKDGLAGLQKHMSDYEKENRIAFGYTHSVAGDGDSLEEDPITKAMRAADALDRQTANLHPPSEHGLNMITRPRSSSLPLYGYFDEFQDSTPFYVFGVRPNDEDSGVDEPAESQSAPPTPSFPITSKFRRASFDLPSGIPLPPSPSFYTASCAGEAYEPSVTEEQCEDRISSPMSEAFSIRSSDNVVYGEASVLDVRLSVTRHSLPRVKSLDRVYPATPKFRDLGIPAESWMYESETTRAALQHPQSAIFPSDDKDWRLRRLSAFDKPRFVVVKSRSLSVQIEPVPLEKKRKRSREGKGLSNANYVDRGTDALDAPILSGVFQPVLSPLEDLVVFLKDESSDDLLEASIDAFRNHRYPLLSFSPTASDTENLDRSLPGTPVQPSSPKRGKHMSLEIKDPGAMSPAVDLHADDYDPFAYTQPVWQPSQPSELVSTVSIVRPPTPAQTPPPITRRCSEYKVNEFHIASHQTAVSVQNSLRSVLAGYFPPVTQGYHQFQFPLLPEFDELWKPIFRGVEPGNTQRDECLGTQILAIGSQNGVKKEYSLAVTGRLEKVGRKSCEIAKTDRVDFRYLLANAMQAFTAQRLTNQTDNPFTNSYLLATLIIPHLETYLALHTDVRYLLLMYPPEHLATVLALQKLIGMEVMKVAQIVDSKSSEDSPFKHIRGASINSKSESKPSRPTFTPRTSSEVAVSEANYLLTSTASEKDIATFVSTVWKMKIEEPLSPSSEYEAERGRKKRPPPLSLKKGHVSEGHPATSSPSVQPTYAQAQTSAVTAPAAQQTSSPASMHTTPGVEPMKTPKSIKNKRSQTKLRTQSAPIIGTEAWAPVDDDSDDDVEERRLMPVSMQKRVLRKPNSRKALKFLGLA</sequence>
<feature type="compositionally biased region" description="Polar residues" evidence="1">
    <location>
        <begin position="876"/>
        <end position="894"/>
    </location>
</feature>
<dbReference type="STRING" id="1081109.A0A166VJ46"/>
<feature type="compositionally biased region" description="Polar residues" evidence="1">
    <location>
        <begin position="788"/>
        <end position="807"/>
    </location>
</feature>
<name>A0A166VJ46_9HYPO</name>
<evidence type="ECO:0000313" key="3">
    <source>
        <dbReference type="Proteomes" id="UP000078544"/>
    </source>
</evidence>
<protein>
    <recommendedName>
        <fullName evidence="4">Gastric mucin-like protein</fullName>
    </recommendedName>
</protein>
<dbReference type="OrthoDB" id="5401106at2759"/>
<evidence type="ECO:0000313" key="2">
    <source>
        <dbReference type="EMBL" id="OAA33720.1"/>
    </source>
</evidence>
<organism evidence="2 3">
    <name type="scientific">Moelleriella libera RCEF 2490</name>
    <dbReference type="NCBI Taxonomy" id="1081109"/>
    <lineage>
        <taxon>Eukaryota</taxon>
        <taxon>Fungi</taxon>
        <taxon>Dikarya</taxon>
        <taxon>Ascomycota</taxon>
        <taxon>Pezizomycotina</taxon>
        <taxon>Sordariomycetes</taxon>
        <taxon>Hypocreomycetidae</taxon>
        <taxon>Hypocreales</taxon>
        <taxon>Clavicipitaceae</taxon>
        <taxon>Moelleriella</taxon>
    </lineage>
</organism>
<dbReference type="EMBL" id="AZGY01000001">
    <property type="protein sequence ID" value="OAA33720.1"/>
    <property type="molecule type" value="Genomic_DNA"/>
</dbReference>
<reference evidence="2 3" key="1">
    <citation type="journal article" date="2016" name="Genome Biol. Evol.">
        <title>Divergent and convergent evolution of fungal pathogenicity.</title>
        <authorList>
            <person name="Shang Y."/>
            <person name="Xiao G."/>
            <person name="Zheng P."/>
            <person name="Cen K."/>
            <person name="Zhan S."/>
            <person name="Wang C."/>
        </authorList>
    </citation>
    <scope>NUCLEOTIDE SEQUENCE [LARGE SCALE GENOMIC DNA]</scope>
    <source>
        <strain evidence="2 3">RCEF 2490</strain>
    </source>
</reference>
<feature type="region of interest" description="Disordered" evidence="1">
    <location>
        <begin position="489"/>
        <end position="513"/>
    </location>
</feature>
<proteinExistence type="predicted"/>
<dbReference type="Proteomes" id="UP000078544">
    <property type="component" value="Unassembled WGS sequence"/>
</dbReference>
<feature type="region of interest" description="Disordered" evidence="1">
    <location>
        <begin position="844"/>
        <end position="954"/>
    </location>
</feature>
<feature type="region of interest" description="Disordered" evidence="1">
    <location>
        <begin position="777"/>
        <end position="807"/>
    </location>
</feature>
<gene>
    <name evidence="2" type="ORF">AAL_01185</name>
</gene>
<dbReference type="AlphaFoldDB" id="A0A166VJ46"/>
<feature type="compositionally biased region" description="Low complexity" evidence="1">
    <location>
        <begin position="895"/>
        <end position="907"/>
    </location>
</feature>
<feature type="compositionally biased region" description="Basic residues" evidence="1">
    <location>
        <begin position="921"/>
        <end position="930"/>
    </location>
</feature>
<accession>A0A166VJ46</accession>
<feature type="region of interest" description="Disordered" evidence="1">
    <location>
        <begin position="221"/>
        <end position="246"/>
    </location>
</feature>
<evidence type="ECO:0008006" key="4">
    <source>
        <dbReference type="Google" id="ProtNLM"/>
    </source>
</evidence>
<comment type="caution">
    <text evidence="2">The sequence shown here is derived from an EMBL/GenBank/DDBJ whole genome shotgun (WGS) entry which is preliminary data.</text>
</comment>
<evidence type="ECO:0000256" key="1">
    <source>
        <dbReference type="SAM" id="MobiDB-lite"/>
    </source>
</evidence>